<gene>
    <name evidence="1" type="ORF">UPYG_G00188060</name>
</gene>
<accession>A0ABD0WTP4</accession>
<protein>
    <recommendedName>
        <fullName evidence="3">DDE Tnp4 domain-containing protein</fullName>
    </recommendedName>
</protein>
<proteinExistence type="predicted"/>
<evidence type="ECO:0000313" key="1">
    <source>
        <dbReference type="EMBL" id="KAL0979671.1"/>
    </source>
</evidence>
<comment type="caution">
    <text evidence="1">The sequence shown here is derived from an EMBL/GenBank/DDBJ whole genome shotgun (WGS) entry which is preliminary data.</text>
</comment>
<evidence type="ECO:0000313" key="2">
    <source>
        <dbReference type="Proteomes" id="UP001557470"/>
    </source>
</evidence>
<name>A0ABD0WTP4_UMBPY</name>
<dbReference type="AlphaFoldDB" id="A0ABD0WTP4"/>
<evidence type="ECO:0008006" key="3">
    <source>
        <dbReference type="Google" id="ProtNLM"/>
    </source>
</evidence>
<dbReference type="Proteomes" id="UP001557470">
    <property type="component" value="Unassembled WGS sequence"/>
</dbReference>
<keyword evidence="2" id="KW-1185">Reference proteome</keyword>
<organism evidence="1 2">
    <name type="scientific">Umbra pygmaea</name>
    <name type="common">Eastern mudminnow</name>
    <dbReference type="NCBI Taxonomy" id="75934"/>
    <lineage>
        <taxon>Eukaryota</taxon>
        <taxon>Metazoa</taxon>
        <taxon>Chordata</taxon>
        <taxon>Craniata</taxon>
        <taxon>Vertebrata</taxon>
        <taxon>Euteleostomi</taxon>
        <taxon>Actinopterygii</taxon>
        <taxon>Neopterygii</taxon>
        <taxon>Teleostei</taxon>
        <taxon>Protacanthopterygii</taxon>
        <taxon>Esociformes</taxon>
        <taxon>Umbridae</taxon>
        <taxon>Umbra</taxon>
    </lineage>
</organism>
<dbReference type="EMBL" id="JAGEUA010000005">
    <property type="protein sequence ID" value="KAL0979671.1"/>
    <property type="molecule type" value="Genomic_DNA"/>
</dbReference>
<sequence>MGEACRQSGGFSPSLQECPDTVEEWQKDVLKKRTASIPASALYTIVADEAFPRSSNIMKPYPHRNLEDSKRIFNFRL</sequence>
<reference evidence="1 2" key="1">
    <citation type="submission" date="2024-06" db="EMBL/GenBank/DDBJ databases">
        <authorList>
            <person name="Pan Q."/>
            <person name="Wen M."/>
            <person name="Jouanno E."/>
            <person name="Zahm M."/>
            <person name="Klopp C."/>
            <person name="Cabau C."/>
            <person name="Louis A."/>
            <person name="Berthelot C."/>
            <person name="Parey E."/>
            <person name="Roest Crollius H."/>
            <person name="Montfort J."/>
            <person name="Robinson-Rechavi M."/>
            <person name="Bouchez O."/>
            <person name="Lampietro C."/>
            <person name="Lopez Roques C."/>
            <person name="Donnadieu C."/>
            <person name="Postlethwait J."/>
            <person name="Bobe J."/>
            <person name="Verreycken H."/>
            <person name="Guiguen Y."/>
        </authorList>
    </citation>
    <scope>NUCLEOTIDE SEQUENCE [LARGE SCALE GENOMIC DNA]</scope>
    <source>
        <strain evidence="1">Up_M1</strain>
        <tissue evidence="1">Testis</tissue>
    </source>
</reference>